<reference evidence="4" key="1">
    <citation type="submission" date="2020-01" db="EMBL/GenBank/DDBJ databases">
        <title>Genome sequence of Kobresia littledalei, the first chromosome-level genome in the family Cyperaceae.</title>
        <authorList>
            <person name="Qu G."/>
        </authorList>
    </citation>
    <scope>NUCLEOTIDE SEQUENCE</scope>
    <source>
        <strain evidence="4">C.B.Clarke</strain>
        <tissue evidence="4">Leaf</tissue>
    </source>
</reference>
<evidence type="ECO:0000256" key="1">
    <source>
        <dbReference type="SAM" id="Coils"/>
    </source>
</evidence>
<feature type="domain" description="Myb/SANT-like" evidence="3">
    <location>
        <begin position="15"/>
        <end position="79"/>
    </location>
</feature>
<feature type="region of interest" description="Disordered" evidence="2">
    <location>
        <begin position="129"/>
        <end position="214"/>
    </location>
</feature>
<evidence type="ECO:0000256" key="2">
    <source>
        <dbReference type="SAM" id="MobiDB-lite"/>
    </source>
</evidence>
<protein>
    <submittedName>
        <fullName evidence="4">Myb/SANT-like DNA-binding domain-containing protein</fullName>
    </submittedName>
</protein>
<dbReference type="GO" id="GO:0003677">
    <property type="term" value="F:DNA binding"/>
    <property type="evidence" value="ECO:0007669"/>
    <property type="project" value="UniProtKB-KW"/>
</dbReference>
<dbReference type="EMBL" id="SWLB01000022">
    <property type="protein sequence ID" value="KAF3324141.1"/>
    <property type="molecule type" value="Genomic_DNA"/>
</dbReference>
<dbReference type="Pfam" id="PF12776">
    <property type="entry name" value="Myb_DNA-bind_3"/>
    <property type="match status" value="1"/>
</dbReference>
<comment type="caution">
    <text evidence="4">The sequence shown here is derived from an EMBL/GenBank/DDBJ whole genome shotgun (WGS) entry which is preliminary data.</text>
</comment>
<feature type="compositionally biased region" description="Low complexity" evidence="2">
    <location>
        <begin position="179"/>
        <end position="191"/>
    </location>
</feature>
<evidence type="ECO:0000313" key="5">
    <source>
        <dbReference type="Proteomes" id="UP000623129"/>
    </source>
</evidence>
<name>A0A833QRE0_9POAL</name>
<accession>A0A833QRE0</accession>
<sequence>MLLEAAREIQNLIGKTDLNFTKHEMQQVHASYCAMSKGITRTQHQLANRLKTLKKEFNIFRELATKSGWSWDYENHMIVPPTPVVLAELIKSEPIRLKYYDTKKYPWYELMTTMSGGRMATGNRRIGAVGTQDSAIGSSTGSSDDPQNDEPMDNETEDTIQQPFSHPGDETNTSFMHVAQSSIPASGSSGSQKRKSIDDSVGMSRGQKIQKRISSKNKVVQQMADNGTKMVQVNEQLVEESRRFNKIREDKERELDEALGKLIDLQLSPLQQNLVMQRIEDSLQRRFFLRAPTQQIMEWIACMTPQHGFTSQPSFTSQGTSSLNQQQGTPFLNNVNDAFNFFYVNPRPPGQ</sequence>
<gene>
    <name evidence="4" type="ORF">FCM35_KLT11608</name>
</gene>
<dbReference type="AlphaFoldDB" id="A0A833QRE0"/>
<dbReference type="InterPro" id="IPR024752">
    <property type="entry name" value="Myb/SANT-like_dom"/>
</dbReference>
<evidence type="ECO:0000313" key="4">
    <source>
        <dbReference type="EMBL" id="KAF3324141.1"/>
    </source>
</evidence>
<evidence type="ECO:0000259" key="3">
    <source>
        <dbReference type="Pfam" id="PF12776"/>
    </source>
</evidence>
<feature type="compositionally biased region" description="Polar residues" evidence="2">
    <location>
        <begin position="159"/>
        <end position="175"/>
    </location>
</feature>
<dbReference type="PANTHER" id="PTHR46929:SF3">
    <property type="entry name" value="MYB_SANT-LIKE DOMAIN-CONTAINING PROTEIN"/>
    <property type="match status" value="1"/>
</dbReference>
<keyword evidence="1" id="KW-0175">Coiled coil</keyword>
<feature type="compositionally biased region" description="Acidic residues" evidence="2">
    <location>
        <begin position="146"/>
        <end position="158"/>
    </location>
</feature>
<keyword evidence="4" id="KW-0238">DNA-binding</keyword>
<proteinExistence type="predicted"/>
<keyword evidence="5" id="KW-1185">Reference proteome</keyword>
<feature type="compositionally biased region" description="Polar residues" evidence="2">
    <location>
        <begin position="131"/>
        <end position="145"/>
    </location>
</feature>
<organism evidence="4 5">
    <name type="scientific">Carex littledalei</name>
    <dbReference type="NCBI Taxonomy" id="544730"/>
    <lineage>
        <taxon>Eukaryota</taxon>
        <taxon>Viridiplantae</taxon>
        <taxon>Streptophyta</taxon>
        <taxon>Embryophyta</taxon>
        <taxon>Tracheophyta</taxon>
        <taxon>Spermatophyta</taxon>
        <taxon>Magnoliopsida</taxon>
        <taxon>Liliopsida</taxon>
        <taxon>Poales</taxon>
        <taxon>Cyperaceae</taxon>
        <taxon>Cyperoideae</taxon>
        <taxon>Cariceae</taxon>
        <taxon>Carex</taxon>
        <taxon>Carex subgen. Euthyceras</taxon>
    </lineage>
</organism>
<dbReference type="OrthoDB" id="654906at2759"/>
<dbReference type="Proteomes" id="UP000623129">
    <property type="component" value="Unassembled WGS sequence"/>
</dbReference>
<dbReference type="PANTHER" id="PTHR46929">
    <property type="entry name" value="EXPRESSED PROTEIN"/>
    <property type="match status" value="1"/>
</dbReference>
<feature type="coiled-coil region" evidence="1">
    <location>
        <begin position="234"/>
        <end position="268"/>
    </location>
</feature>